<dbReference type="Gene3D" id="1.10.1740.10">
    <property type="match status" value="1"/>
</dbReference>
<evidence type="ECO:0000256" key="3">
    <source>
        <dbReference type="ARBA" id="ARBA00023082"/>
    </source>
</evidence>
<evidence type="ECO:0000313" key="8">
    <source>
        <dbReference type="EMBL" id="MCJ8012376.1"/>
    </source>
</evidence>
<dbReference type="EMBL" id="JALIRP010000004">
    <property type="protein sequence ID" value="MCJ8012376.1"/>
    <property type="molecule type" value="Genomic_DNA"/>
</dbReference>
<accession>A0A9X2B2J2</accession>
<dbReference type="RefSeq" id="WP_244725180.1">
    <property type="nucleotide sequence ID" value="NZ_JALIRP010000004.1"/>
</dbReference>
<dbReference type="Pfam" id="PF08281">
    <property type="entry name" value="Sigma70_r4_2"/>
    <property type="match status" value="1"/>
</dbReference>
<feature type="domain" description="RNA polymerase sigma-70 region 2" evidence="6">
    <location>
        <begin position="23"/>
        <end position="92"/>
    </location>
</feature>
<dbReference type="GO" id="GO:0016987">
    <property type="term" value="F:sigma factor activity"/>
    <property type="evidence" value="ECO:0007669"/>
    <property type="project" value="UniProtKB-KW"/>
</dbReference>
<evidence type="ECO:0000256" key="1">
    <source>
        <dbReference type="ARBA" id="ARBA00010641"/>
    </source>
</evidence>
<dbReference type="InterPro" id="IPR039425">
    <property type="entry name" value="RNA_pol_sigma-70-like"/>
</dbReference>
<sequence length="205" mass="23793">MEENPAEWLRGIAEGSTSAFNLFYERFAPMVYRLADYWMKDEAEAEDVCQEIFIEVMQKAGQYDPERGSVEAWLAVRVRSRAIDRLRKKERTAAAERCGEDPTEPIWTGQPESAEREALRNFEQERLRGALRNLPALQRLALYGSYMMQLSHRELAEQMQKPVGTVKSLIRYGIRNMRVQLEDQHVKQAEKGGEPHAFIKTGKWE</sequence>
<evidence type="ECO:0000256" key="5">
    <source>
        <dbReference type="SAM" id="MobiDB-lite"/>
    </source>
</evidence>
<evidence type="ECO:0000256" key="4">
    <source>
        <dbReference type="ARBA" id="ARBA00023163"/>
    </source>
</evidence>
<dbReference type="InterPro" id="IPR014284">
    <property type="entry name" value="RNA_pol_sigma-70_dom"/>
</dbReference>
<dbReference type="SUPFAM" id="SSF88659">
    <property type="entry name" value="Sigma3 and sigma4 domains of RNA polymerase sigma factors"/>
    <property type="match status" value="1"/>
</dbReference>
<reference evidence="8" key="1">
    <citation type="submission" date="2022-04" db="EMBL/GenBank/DDBJ databases">
        <title>Paenibacillus mangrovi sp. nov., a novel endophytic bacterium isolated from bark of Kandelia candel.</title>
        <authorList>
            <person name="Tuo L."/>
        </authorList>
    </citation>
    <scope>NUCLEOTIDE SEQUENCE</scope>
    <source>
        <strain evidence="8">KQZ6P-2</strain>
    </source>
</reference>
<organism evidence="8 9">
    <name type="scientific">Paenibacillus mangrovi</name>
    <dbReference type="NCBI Taxonomy" id="2931978"/>
    <lineage>
        <taxon>Bacteria</taxon>
        <taxon>Bacillati</taxon>
        <taxon>Bacillota</taxon>
        <taxon>Bacilli</taxon>
        <taxon>Bacillales</taxon>
        <taxon>Paenibacillaceae</taxon>
        <taxon>Paenibacillus</taxon>
    </lineage>
</organism>
<dbReference type="NCBIfam" id="TIGR02937">
    <property type="entry name" value="sigma70-ECF"/>
    <property type="match status" value="1"/>
</dbReference>
<evidence type="ECO:0000313" key="9">
    <source>
        <dbReference type="Proteomes" id="UP001139347"/>
    </source>
</evidence>
<name>A0A9X2B2J2_9BACL</name>
<dbReference type="InterPro" id="IPR013324">
    <property type="entry name" value="RNA_pol_sigma_r3/r4-like"/>
</dbReference>
<dbReference type="Gene3D" id="1.10.10.10">
    <property type="entry name" value="Winged helix-like DNA-binding domain superfamily/Winged helix DNA-binding domain"/>
    <property type="match status" value="1"/>
</dbReference>
<dbReference type="PANTHER" id="PTHR43133">
    <property type="entry name" value="RNA POLYMERASE ECF-TYPE SIGMA FACTO"/>
    <property type="match status" value="1"/>
</dbReference>
<evidence type="ECO:0000259" key="6">
    <source>
        <dbReference type="Pfam" id="PF04542"/>
    </source>
</evidence>
<protein>
    <submittedName>
        <fullName evidence="8">Sigma-70 family RNA polymerase sigma factor</fullName>
    </submittedName>
</protein>
<dbReference type="SUPFAM" id="SSF88946">
    <property type="entry name" value="Sigma2 domain of RNA polymerase sigma factors"/>
    <property type="match status" value="1"/>
</dbReference>
<feature type="region of interest" description="Disordered" evidence="5">
    <location>
        <begin position="94"/>
        <end position="113"/>
    </location>
</feature>
<dbReference type="PANTHER" id="PTHR43133:SF62">
    <property type="entry name" value="RNA POLYMERASE SIGMA FACTOR SIGZ"/>
    <property type="match status" value="1"/>
</dbReference>
<dbReference type="GO" id="GO:0003677">
    <property type="term" value="F:DNA binding"/>
    <property type="evidence" value="ECO:0007669"/>
    <property type="project" value="InterPro"/>
</dbReference>
<comment type="caution">
    <text evidence="8">The sequence shown here is derived from an EMBL/GenBank/DDBJ whole genome shotgun (WGS) entry which is preliminary data.</text>
</comment>
<dbReference type="GO" id="GO:0006352">
    <property type="term" value="P:DNA-templated transcription initiation"/>
    <property type="evidence" value="ECO:0007669"/>
    <property type="project" value="InterPro"/>
</dbReference>
<evidence type="ECO:0000256" key="2">
    <source>
        <dbReference type="ARBA" id="ARBA00023015"/>
    </source>
</evidence>
<feature type="domain" description="RNA polymerase sigma factor 70 region 4 type 2" evidence="7">
    <location>
        <begin position="125"/>
        <end position="171"/>
    </location>
</feature>
<evidence type="ECO:0000259" key="7">
    <source>
        <dbReference type="Pfam" id="PF08281"/>
    </source>
</evidence>
<dbReference type="Proteomes" id="UP001139347">
    <property type="component" value="Unassembled WGS sequence"/>
</dbReference>
<keyword evidence="2" id="KW-0805">Transcription regulation</keyword>
<dbReference type="InterPro" id="IPR013249">
    <property type="entry name" value="RNA_pol_sigma70_r4_t2"/>
</dbReference>
<dbReference type="InterPro" id="IPR013325">
    <property type="entry name" value="RNA_pol_sigma_r2"/>
</dbReference>
<dbReference type="InterPro" id="IPR036388">
    <property type="entry name" value="WH-like_DNA-bd_sf"/>
</dbReference>
<dbReference type="InterPro" id="IPR007627">
    <property type="entry name" value="RNA_pol_sigma70_r2"/>
</dbReference>
<gene>
    <name evidence="8" type="ORF">MUG84_11600</name>
</gene>
<dbReference type="AlphaFoldDB" id="A0A9X2B2J2"/>
<comment type="similarity">
    <text evidence="1">Belongs to the sigma-70 factor family. ECF subfamily.</text>
</comment>
<keyword evidence="4" id="KW-0804">Transcription</keyword>
<dbReference type="Pfam" id="PF04542">
    <property type="entry name" value="Sigma70_r2"/>
    <property type="match status" value="1"/>
</dbReference>
<keyword evidence="9" id="KW-1185">Reference proteome</keyword>
<keyword evidence="3" id="KW-0731">Sigma factor</keyword>
<proteinExistence type="inferred from homology"/>